<keyword evidence="1" id="KW-0732">Signal</keyword>
<organism evidence="3 4">
    <name type="scientific">Tenacibaculum gallaicum</name>
    <dbReference type="NCBI Taxonomy" id="561505"/>
    <lineage>
        <taxon>Bacteria</taxon>
        <taxon>Pseudomonadati</taxon>
        <taxon>Bacteroidota</taxon>
        <taxon>Flavobacteriia</taxon>
        <taxon>Flavobacteriales</taxon>
        <taxon>Flavobacteriaceae</taxon>
        <taxon>Tenacibaculum</taxon>
    </lineage>
</organism>
<protein>
    <submittedName>
        <fullName evidence="3">CubicO group peptidase (Beta-lactamase class C family)</fullName>
    </submittedName>
</protein>
<dbReference type="SUPFAM" id="SSF48452">
    <property type="entry name" value="TPR-like"/>
    <property type="match status" value="1"/>
</dbReference>
<reference evidence="3 4" key="1">
    <citation type="submission" date="2018-08" db="EMBL/GenBank/DDBJ databases">
        <title>Genomic Encyclopedia of Type Strains, Phase IV (KMG-IV): sequencing the most valuable type-strain genomes for metagenomic binning, comparative biology and taxonomic classification.</title>
        <authorList>
            <person name="Goeker M."/>
        </authorList>
    </citation>
    <scope>NUCLEOTIDE SEQUENCE [LARGE SCALE GENOMIC DNA]</scope>
    <source>
        <strain evidence="3 4">DSM 18841</strain>
    </source>
</reference>
<name>A0A3E0HNG0_9FLAO</name>
<proteinExistence type="predicted"/>
<dbReference type="InterPro" id="IPR012338">
    <property type="entry name" value="Beta-lactam/transpept-like"/>
</dbReference>
<feature type="chain" id="PRO_5017816254" evidence="1">
    <location>
        <begin position="21"/>
        <end position="484"/>
    </location>
</feature>
<dbReference type="PROSITE" id="PS51257">
    <property type="entry name" value="PROKAR_LIPOPROTEIN"/>
    <property type="match status" value="1"/>
</dbReference>
<feature type="domain" description="Beta-lactamase-related" evidence="2">
    <location>
        <begin position="36"/>
        <end position="335"/>
    </location>
</feature>
<dbReference type="PANTHER" id="PTHR46825:SF9">
    <property type="entry name" value="BETA-LACTAMASE-RELATED DOMAIN-CONTAINING PROTEIN"/>
    <property type="match status" value="1"/>
</dbReference>
<evidence type="ECO:0000313" key="4">
    <source>
        <dbReference type="Proteomes" id="UP000256884"/>
    </source>
</evidence>
<dbReference type="Gene3D" id="3.40.710.10">
    <property type="entry name" value="DD-peptidase/beta-lactamase superfamily"/>
    <property type="match status" value="1"/>
</dbReference>
<sequence>MKKLITLFSLFLLFSSFSCSNQKKENNTATIKNEIDSYLTKAMKLHNIPGLALVVIKDDEIVYKNYLGKSSLENNKPIDENTLFRVFSVTKLITSTGVFQLIQNKQLSLEDKISKYIDNLPQLWQEIKVENLLSHSSGLPDIVRYKSMLTDEELMEKLFNDKMNFAIGKQFQYNQTNYWLLTRIIEKITGMSFDDYILKNQFDNSTKGVLFSSNSQETIPNRATRYFYNEKTKEFEKDTNNSGKRGHSGNGLNITLEKFIEWNKKLNDDILLSDKMKTEMWEPFSFTNKKDHFLHGWNSIQVNGLDSYGFSGGNLSSFRKFINDKTTIILLSNGYTIPAYDIIINDIARISIPELKAKKLAKEEDVLNFVIRHQFNEAIQSFKKLKKENPNSNFYNLKWNINSIGNSYAYSENNIENAIDVFKFNAEVNPNWWVSKASLAEAYEMKNDSLKAIKNYKKAILLNEDNQWNYNEQMKNKIAELKNK</sequence>
<comment type="caution">
    <text evidence="3">The sequence shown here is derived from an EMBL/GenBank/DDBJ whole genome shotgun (WGS) entry which is preliminary data.</text>
</comment>
<dbReference type="AlphaFoldDB" id="A0A3E0HNG0"/>
<dbReference type="Pfam" id="PF00144">
    <property type="entry name" value="Beta-lactamase"/>
    <property type="match status" value="1"/>
</dbReference>
<dbReference type="EMBL" id="QUNS01000006">
    <property type="protein sequence ID" value="REH47535.1"/>
    <property type="molecule type" value="Genomic_DNA"/>
</dbReference>
<dbReference type="InterPro" id="IPR011990">
    <property type="entry name" value="TPR-like_helical_dom_sf"/>
</dbReference>
<accession>A0A3E0HNG0</accession>
<dbReference type="SUPFAM" id="SSF56601">
    <property type="entry name" value="beta-lactamase/transpeptidase-like"/>
    <property type="match status" value="1"/>
</dbReference>
<keyword evidence="4" id="KW-1185">Reference proteome</keyword>
<dbReference type="RefSeq" id="WP_115901637.1">
    <property type="nucleotide sequence ID" value="NZ_QUNS01000006.1"/>
</dbReference>
<dbReference type="PANTHER" id="PTHR46825">
    <property type="entry name" value="D-ALANYL-D-ALANINE-CARBOXYPEPTIDASE/ENDOPEPTIDASE AMPH"/>
    <property type="match status" value="1"/>
</dbReference>
<dbReference type="Proteomes" id="UP000256884">
    <property type="component" value="Unassembled WGS sequence"/>
</dbReference>
<feature type="signal peptide" evidence="1">
    <location>
        <begin position="1"/>
        <end position="20"/>
    </location>
</feature>
<dbReference type="InterPro" id="IPR001466">
    <property type="entry name" value="Beta-lactam-related"/>
</dbReference>
<evidence type="ECO:0000256" key="1">
    <source>
        <dbReference type="SAM" id="SignalP"/>
    </source>
</evidence>
<dbReference type="InterPro" id="IPR050491">
    <property type="entry name" value="AmpC-like"/>
</dbReference>
<dbReference type="OrthoDB" id="9793489at2"/>
<evidence type="ECO:0000259" key="2">
    <source>
        <dbReference type="Pfam" id="PF00144"/>
    </source>
</evidence>
<dbReference type="Gene3D" id="1.25.40.10">
    <property type="entry name" value="Tetratricopeptide repeat domain"/>
    <property type="match status" value="1"/>
</dbReference>
<evidence type="ECO:0000313" key="3">
    <source>
        <dbReference type="EMBL" id="REH47535.1"/>
    </source>
</evidence>
<gene>
    <name evidence="3" type="ORF">C7448_106156</name>
</gene>